<dbReference type="Pfam" id="PF06458">
    <property type="entry name" value="MucBP"/>
    <property type="match status" value="10"/>
</dbReference>
<dbReference type="Gene3D" id="2.160.20.10">
    <property type="entry name" value="Single-stranded right-handed beta-helix, Pectin lyase-like"/>
    <property type="match status" value="1"/>
</dbReference>
<keyword evidence="7" id="KW-0812">Transmembrane</keyword>
<comment type="caution">
    <text evidence="9">The sequence shown here is derived from an EMBL/GenBank/DDBJ whole genome shotgun (WGS) entry which is preliminary data.</text>
</comment>
<protein>
    <recommendedName>
        <fullName evidence="8">Gram-positive cocci surface proteins LPxTG domain-containing protein</fullName>
    </recommendedName>
</protein>
<dbReference type="NCBIfam" id="TIGR02543">
    <property type="entry name" value="List_Bact_rpt"/>
    <property type="match status" value="1"/>
</dbReference>
<dbReference type="InterPro" id="IPR006626">
    <property type="entry name" value="PbH1"/>
</dbReference>
<dbReference type="NCBIfam" id="TIGR01167">
    <property type="entry name" value="LPXTG_anchor"/>
    <property type="match status" value="1"/>
</dbReference>
<evidence type="ECO:0000256" key="6">
    <source>
        <dbReference type="ARBA" id="ARBA00023088"/>
    </source>
</evidence>
<evidence type="ECO:0000256" key="4">
    <source>
        <dbReference type="ARBA" id="ARBA00022729"/>
    </source>
</evidence>
<accession>A0A511J3S8</accession>
<dbReference type="InterPro" id="IPR009459">
    <property type="entry name" value="MucBP_dom"/>
</dbReference>
<evidence type="ECO:0000259" key="8">
    <source>
        <dbReference type="PROSITE" id="PS50847"/>
    </source>
</evidence>
<comment type="subcellular location">
    <subcellularLocation>
        <location evidence="1">Cell envelope</location>
    </subcellularLocation>
</comment>
<evidence type="ECO:0000313" key="10">
    <source>
        <dbReference type="Proteomes" id="UP000321830"/>
    </source>
</evidence>
<dbReference type="InterPro" id="IPR011050">
    <property type="entry name" value="Pectin_lyase_fold/virulence"/>
</dbReference>
<dbReference type="SUPFAM" id="SSF51126">
    <property type="entry name" value="Pectin lyase-like"/>
    <property type="match status" value="1"/>
</dbReference>
<evidence type="ECO:0000256" key="3">
    <source>
        <dbReference type="ARBA" id="ARBA00022525"/>
    </source>
</evidence>
<name>A0A511J3S8_9ENTE</name>
<reference evidence="9 10" key="1">
    <citation type="submission" date="2019-07" db="EMBL/GenBank/DDBJ databases">
        <title>Whole genome shotgun sequence of Enterococcus villorum NBRC 100699.</title>
        <authorList>
            <person name="Hosoyama A."/>
            <person name="Uohara A."/>
            <person name="Ohji S."/>
            <person name="Ichikawa N."/>
        </authorList>
    </citation>
    <scope>NUCLEOTIDE SEQUENCE [LARGE SCALE GENOMIC DNA]</scope>
    <source>
        <strain evidence="9 10">NBRC 100699</strain>
    </source>
</reference>
<evidence type="ECO:0000256" key="1">
    <source>
        <dbReference type="ARBA" id="ARBA00004196"/>
    </source>
</evidence>
<dbReference type="InterPro" id="IPR019931">
    <property type="entry name" value="LPXTG_anchor"/>
</dbReference>
<dbReference type="GO" id="GO:0030313">
    <property type="term" value="C:cell envelope"/>
    <property type="evidence" value="ECO:0007669"/>
    <property type="project" value="UniProtKB-SubCell"/>
</dbReference>
<evidence type="ECO:0000256" key="2">
    <source>
        <dbReference type="ARBA" id="ARBA00022512"/>
    </source>
</evidence>
<dbReference type="Gene3D" id="3.10.20.320">
    <property type="entry name" value="Putative peptidoglycan bound protein (lpxtg motif)"/>
    <property type="match status" value="10"/>
</dbReference>
<evidence type="ECO:0000256" key="5">
    <source>
        <dbReference type="ARBA" id="ARBA00022737"/>
    </source>
</evidence>
<keyword evidence="7" id="KW-0472">Membrane</keyword>
<keyword evidence="4" id="KW-0732">Signal</keyword>
<dbReference type="Pfam" id="PF00746">
    <property type="entry name" value="Gram_pos_anchor"/>
    <property type="match status" value="1"/>
</dbReference>
<dbReference type="RefSeq" id="WP_010751339.1">
    <property type="nucleotide sequence ID" value="NZ_BJWF01000020.1"/>
</dbReference>
<gene>
    <name evidence="9" type="ORF">EVI01_16900</name>
</gene>
<feature type="transmembrane region" description="Helical" evidence="7">
    <location>
        <begin position="1369"/>
        <end position="1386"/>
    </location>
</feature>
<keyword evidence="2" id="KW-0134">Cell wall</keyword>
<dbReference type="PROSITE" id="PS50847">
    <property type="entry name" value="GRAM_POS_ANCHORING"/>
    <property type="match status" value="1"/>
</dbReference>
<keyword evidence="6" id="KW-0572">Peptidoglycan-anchor</keyword>
<dbReference type="InterPro" id="IPR042229">
    <property type="entry name" value="Listeria/Bacterioides_rpt_sf"/>
</dbReference>
<dbReference type="Proteomes" id="UP000321830">
    <property type="component" value="Unassembled WGS sequence"/>
</dbReference>
<sequence length="1397" mass="154585">MKKNWHLLVGSLLGICLFGGLKETVLADEITVNTVVELEEGVKNASEDRTIFLGEYFPDDLVATIALVESPYHVTIDGQNAVLQSSSGKQLMTYKGGTGTTDSSLTLKNIDLEGRGNNVRALTVEGYKGKFVLDNVKVNNFQSSDDGGAFYTSGHTVLKNSTFSNNKSTASGYSGGAIASKGFAATLEVTNSRFKGNETLYAGTGNVGGEGGAFYFYQPSAAAQFIFKNNYFEENKAVETINSGSAKLADGGAVALFNVVQGTNVLFEGNTFRKNIAGDDGGAILIQTNSNISSGIQFKNNTFFQNKALGKDYSANSGGAIQIYANGSPLDGRTAAVDYVNNSFIENEAAYDGGAVGSSGYLTNRSAGRYANNLFVGNKARNANKNNIADATIAETGNLETNIGYDNGVTSNVTMADVFGSMNIDLVDNYNQLTAGTTDEKVIIPTIPIVPEKVADNQVNNLRDVVVDQRNLSRETQADIGAVEMDWLKYDSNGGTFTFDETIPIYQGKEYYEQGNQETYYQVGYNGLERTIPSSSDLKAKRSGYQFIGWSTEKSATKAEEIYAPGKSITTKKEGITLYAIWKKSEPVTVHYMTYDENKQLVEISPDEILTGELDETYHASIKQIDGYVFAGVKEGDAISGIFTDEKKEITLIYTKENKEKGVVISQYQDEKGAPIAGDEVSIGEIGSSYHTTSKDIPGYTLKEVQGAETGNYLKEVTKVIYVYTKIPLPSGRVTVHYQSEDHTSLSEDDILTGEVDAYYSVNFKTFEGYTLKEIKGKTGGKFTNEDQEVTFIYSKKVTEKGILLAQYQDENGQPLALDEVTMKDVGTPYTTMAKEISGYSLKEVKGAETGTYSEGITTVVYIYTKDPLPQGKVTLHYQLEDQTTLEPDSELTGDTGSFYFADIPSFDGYTLKEIKGKASGQFSETDQEVTFIYTKVQQDIKVGFLLVDYQDEAGNKIAPSEITSENISTSYHTIAKEIPGYSFKEVTGQPDGIYNAGLTHIIYIYTKDPVKQGNVIVHYQTDQKEQLAEDTILTGDIEDDYVADIKPFENYVLKSVDGQIHGKFTEKNQEVTIIYTKKQPEKGFLVVDYLNENGKPLASNEFFSGKINEDYQTQPKVISGYVLKQVIGNESGKYNDEISRVSYIYEKEKKTGKIIFHYQDEAGKKIQEDQVDEQLIDTPISLSPFMKELKNYTFKEIKGLDKGIYTEQTQEITFVYTQKIGKISVRYLDTNGKELAKEQQLTAWVGTPYQLTAKEIAGYTVKEITGKETGKYEVEPMLVTYIYEKNPQTDLEKQMNEKVVTPAIPYNKNTEKKTNSKIFDQKENRIRTVPSIHSDNYSNDAFDDFSIKQPETQKTSLPKTGEKQMKRLTIIGAVLVLGILFLTILPEKEFNEKNKD</sequence>
<dbReference type="InterPro" id="IPR013378">
    <property type="entry name" value="InlB-like_B-rpt"/>
</dbReference>
<dbReference type="SMART" id="SM00710">
    <property type="entry name" value="PbH1"/>
    <property type="match status" value="4"/>
</dbReference>
<organism evidence="9 10">
    <name type="scientific">Enterococcus villorum</name>
    <dbReference type="NCBI Taxonomy" id="112904"/>
    <lineage>
        <taxon>Bacteria</taxon>
        <taxon>Bacillati</taxon>
        <taxon>Bacillota</taxon>
        <taxon>Bacilli</taxon>
        <taxon>Lactobacillales</taxon>
        <taxon>Enterococcaceae</taxon>
        <taxon>Enterococcus</taxon>
    </lineage>
</organism>
<keyword evidence="7" id="KW-1133">Transmembrane helix</keyword>
<evidence type="ECO:0000313" key="9">
    <source>
        <dbReference type="EMBL" id="GEL92353.1"/>
    </source>
</evidence>
<keyword evidence="5" id="KW-0677">Repeat</keyword>
<dbReference type="InterPro" id="IPR012334">
    <property type="entry name" value="Pectin_lyas_fold"/>
</dbReference>
<proteinExistence type="predicted"/>
<dbReference type="Gene3D" id="2.60.40.4270">
    <property type="entry name" value="Listeria-Bacteroides repeat domain"/>
    <property type="match status" value="1"/>
</dbReference>
<keyword evidence="3" id="KW-0964">Secreted</keyword>
<feature type="domain" description="Gram-positive cocci surface proteins LPxTG" evidence="8">
    <location>
        <begin position="1358"/>
        <end position="1397"/>
    </location>
</feature>
<evidence type="ECO:0000256" key="7">
    <source>
        <dbReference type="SAM" id="Phobius"/>
    </source>
</evidence>
<dbReference type="EMBL" id="BJWF01000020">
    <property type="protein sequence ID" value="GEL92353.1"/>
    <property type="molecule type" value="Genomic_DNA"/>
</dbReference>